<dbReference type="Proteomes" id="UP001168821">
    <property type="component" value="Unassembled WGS sequence"/>
</dbReference>
<evidence type="ECO:0000313" key="1">
    <source>
        <dbReference type="EMBL" id="KAJ3665759.1"/>
    </source>
</evidence>
<dbReference type="EMBL" id="JALNTZ010000001">
    <property type="protein sequence ID" value="KAJ3665759.1"/>
    <property type="molecule type" value="Genomic_DNA"/>
</dbReference>
<accession>A0AA38J8I2</accession>
<gene>
    <name evidence="1" type="ORF">Zmor_001236</name>
</gene>
<comment type="caution">
    <text evidence="1">The sequence shown here is derived from an EMBL/GenBank/DDBJ whole genome shotgun (WGS) entry which is preliminary data.</text>
</comment>
<evidence type="ECO:0000313" key="2">
    <source>
        <dbReference type="Proteomes" id="UP001168821"/>
    </source>
</evidence>
<sequence>MSAYGKSCPLKKKGLGKRTPWWNRRLSLLHSGLRKVFSRAKNPKKTEDWEAYKEHRKEFKKELRKRKRETSRSFCSDITSTARLKTVLSKDYTYQPGFLKKEDGSFTATLEEFAELLLQTMFPGSTRTTSHSKRNIASTQSSRSAHTALHTVVNRIEWAIENKLSTLGVFLDIEGTFDKTTFKKIELALQEHNVNPTLSRWVSGLMRYREVLINVGGTEIEAFVDRASTGPVSSPFFFLREWVI</sequence>
<organism evidence="1 2">
    <name type="scientific">Zophobas morio</name>
    <dbReference type="NCBI Taxonomy" id="2755281"/>
    <lineage>
        <taxon>Eukaryota</taxon>
        <taxon>Metazoa</taxon>
        <taxon>Ecdysozoa</taxon>
        <taxon>Arthropoda</taxon>
        <taxon>Hexapoda</taxon>
        <taxon>Insecta</taxon>
        <taxon>Pterygota</taxon>
        <taxon>Neoptera</taxon>
        <taxon>Endopterygota</taxon>
        <taxon>Coleoptera</taxon>
        <taxon>Polyphaga</taxon>
        <taxon>Cucujiformia</taxon>
        <taxon>Tenebrionidae</taxon>
        <taxon>Zophobas</taxon>
    </lineage>
</organism>
<reference evidence="1" key="1">
    <citation type="journal article" date="2023" name="G3 (Bethesda)">
        <title>Whole genome assemblies of Zophobas morio and Tenebrio molitor.</title>
        <authorList>
            <person name="Kaur S."/>
            <person name="Stinson S.A."/>
            <person name="diCenzo G.C."/>
        </authorList>
    </citation>
    <scope>NUCLEOTIDE SEQUENCE</scope>
    <source>
        <strain evidence="1">QUZm001</strain>
    </source>
</reference>
<name>A0AA38J8I2_9CUCU</name>
<evidence type="ECO:0008006" key="3">
    <source>
        <dbReference type="Google" id="ProtNLM"/>
    </source>
</evidence>
<protein>
    <recommendedName>
        <fullName evidence="3">Reverse transcriptase domain-containing protein</fullName>
    </recommendedName>
</protein>
<dbReference type="AlphaFoldDB" id="A0AA38J8I2"/>
<keyword evidence="2" id="KW-1185">Reference proteome</keyword>
<proteinExistence type="predicted"/>